<sequence>MLILLFRVPIYNFFYRRRIINMKLPIISTNGGYFNIVLCQLVFHELLEDFHHEVFGFLQGHVTMIPLRENSPSPFCATAYSLSIVACVGAAWVRLPKLRARLVDAANQKGNTKGAGHELFLTAALTKLNGKIAGCKGTRFYRHGFVVGETVVLSLHPRMLDENTGISDHTTHHSCNVVIDFKNFINTGGNHQCGRNALLGCQHHTLRSSDA</sequence>
<dbReference type="GO" id="GO:0000502">
    <property type="term" value="C:proteasome complex"/>
    <property type="evidence" value="ECO:0007669"/>
    <property type="project" value="UniProtKB-KW"/>
</dbReference>
<keyword evidence="1" id="KW-0647">Proteasome</keyword>
<evidence type="ECO:0000313" key="2">
    <source>
        <dbReference type="Proteomes" id="UP000015354"/>
    </source>
</evidence>
<proteinExistence type="predicted"/>
<dbReference type="EMBL" id="ATMH01004381">
    <property type="protein sequence ID" value="EPY29640.1"/>
    <property type="molecule type" value="Genomic_DNA"/>
</dbReference>
<keyword evidence="2" id="KW-1185">Reference proteome</keyword>
<evidence type="ECO:0000313" key="1">
    <source>
        <dbReference type="EMBL" id="EPY29640.1"/>
    </source>
</evidence>
<organism evidence="1 2">
    <name type="scientific">Strigomonas culicis</name>
    <dbReference type="NCBI Taxonomy" id="28005"/>
    <lineage>
        <taxon>Eukaryota</taxon>
        <taxon>Discoba</taxon>
        <taxon>Euglenozoa</taxon>
        <taxon>Kinetoplastea</taxon>
        <taxon>Metakinetoplastina</taxon>
        <taxon>Trypanosomatida</taxon>
        <taxon>Trypanosomatidae</taxon>
        <taxon>Strigomonadinae</taxon>
        <taxon>Strigomonas</taxon>
    </lineage>
</organism>
<dbReference type="Proteomes" id="UP000015354">
    <property type="component" value="Unassembled WGS sequence"/>
</dbReference>
<protein>
    <submittedName>
        <fullName evidence="1">20S proteasome subunit alpha 5</fullName>
    </submittedName>
</protein>
<name>S9W1J1_9TRYP</name>
<comment type="caution">
    <text evidence="1">The sequence shown here is derived from an EMBL/GenBank/DDBJ whole genome shotgun (WGS) entry which is preliminary data.</text>
</comment>
<accession>S9W1J1</accession>
<reference evidence="1 2" key="1">
    <citation type="journal article" date="2013" name="PLoS ONE">
        <title>Predicting the Proteins of Angomonas deanei, Strigomonas culicis and Their Respective Endosymbionts Reveals New Aspects of the Trypanosomatidae Family.</title>
        <authorList>
            <person name="Motta M.C."/>
            <person name="Martins A.C."/>
            <person name="de Souza S.S."/>
            <person name="Catta-Preta C.M."/>
            <person name="Silva R."/>
            <person name="Klein C.C."/>
            <person name="de Almeida L.G."/>
            <person name="de Lima Cunha O."/>
            <person name="Ciapina L.P."/>
            <person name="Brocchi M."/>
            <person name="Colabardini A.C."/>
            <person name="de Araujo Lima B."/>
            <person name="Machado C.R."/>
            <person name="de Almeida Soares C.M."/>
            <person name="Probst C.M."/>
            <person name="de Menezes C.B."/>
            <person name="Thompson C.E."/>
            <person name="Bartholomeu D.C."/>
            <person name="Gradia D.F."/>
            <person name="Pavoni D.P."/>
            <person name="Grisard E.C."/>
            <person name="Fantinatti-Garboggini F."/>
            <person name="Marchini F.K."/>
            <person name="Rodrigues-Luiz G.F."/>
            <person name="Wagner G."/>
            <person name="Goldman G.H."/>
            <person name="Fietto J.L."/>
            <person name="Elias M.C."/>
            <person name="Goldman M.H."/>
            <person name="Sagot M.F."/>
            <person name="Pereira M."/>
            <person name="Stoco P.H."/>
            <person name="de Mendonca-Neto R.P."/>
            <person name="Teixeira S.M."/>
            <person name="Maciel T.E."/>
            <person name="de Oliveira Mendes T.A."/>
            <person name="Urmenyi T.P."/>
            <person name="de Souza W."/>
            <person name="Schenkman S."/>
            <person name="de Vasconcelos A.T."/>
        </authorList>
    </citation>
    <scope>NUCLEOTIDE SEQUENCE [LARGE SCALE GENOMIC DNA]</scope>
</reference>
<gene>
    <name evidence="1" type="ORF">STCU_04381</name>
</gene>
<dbReference type="AlphaFoldDB" id="S9W1J1"/>